<organism evidence="3 4">
    <name type="scientific">Pukyongia salina</name>
    <dbReference type="NCBI Taxonomy" id="2094025"/>
    <lineage>
        <taxon>Bacteria</taxon>
        <taxon>Pseudomonadati</taxon>
        <taxon>Bacteroidota</taxon>
        <taxon>Flavobacteriia</taxon>
        <taxon>Flavobacteriales</taxon>
        <taxon>Flavobacteriaceae</taxon>
        <taxon>Pukyongia</taxon>
    </lineage>
</organism>
<feature type="domain" description="Secretion system C-terminal sorting" evidence="2">
    <location>
        <begin position="400"/>
        <end position="465"/>
    </location>
</feature>
<reference evidence="3 4" key="1">
    <citation type="submission" date="2018-02" db="EMBL/GenBank/DDBJ databases">
        <title>Genomic analysis of the strain RR4-38 isolated from a seawater recirculating aquaculture system.</title>
        <authorList>
            <person name="Kim Y.-S."/>
            <person name="Jang Y.H."/>
            <person name="Kim K.-H."/>
        </authorList>
    </citation>
    <scope>NUCLEOTIDE SEQUENCE [LARGE SCALE GENOMIC DNA]</scope>
    <source>
        <strain evidence="3 4">RR4-38</strain>
    </source>
</reference>
<dbReference type="InterPro" id="IPR028994">
    <property type="entry name" value="Integrin_alpha_N"/>
</dbReference>
<dbReference type="OrthoDB" id="9816120at2"/>
<dbReference type="InterPro" id="IPR026444">
    <property type="entry name" value="Secre_tail"/>
</dbReference>
<accession>A0A2S0HTC1</accession>
<dbReference type="AlphaFoldDB" id="A0A2S0HTC1"/>
<keyword evidence="1" id="KW-0732">Signal</keyword>
<dbReference type="Pfam" id="PF18962">
    <property type="entry name" value="Por_Secre_tail"/>
    <property type="match status" value="1"/>
</dbReference>
<sequence length="468" mass="52191">MGRVRIYLTILAIIFITAEVDAQFGPQQVISTSTESPHFALLFDIDNDGLTDILTASTIDGKLRWYPKLDQNGNFDTQVIINVTPNNYLAIEHIDLDSDGDKDLLFLINNPRRIAWLENTDGAGNFSAEQTIISTQPDYIASMMLLDFDNDGDDDIIASMTDTFTDRIVWFEHIDGQGHFGSENVLINNLTYVGPIVVMDIDNDGLSDILTSHENTGPARLIWYKNLGNSTLGPEQEIYQFPFFSSDLTSIHHLVTADINTNGQQDIVITSHNDDTGTYVYWIENLDNQGSFGSLQLIPNMNGAYNFYDLDNDGSLDILLWNPFIDQIFWKKNLNGEGTFSTGHLITNEAEFPGSAHASDLDDDGYLDIVSASLADDKIAWYKNSGIFGVEDRVKGLFTIYPNPTADQLIITGDPGIQSVEIIDPVGKSVLRFENTAKLDISMLPQGIYFIRIVTVDGLYDLQKIIKK</sequence>
<protein>
    <recommendedName>
        <fullName evidence="2">Secretion system C-terminal sorting domain-containing protein</fullName>
    </recommendedName>
</protein>
<dbReference type="PANTHER" id="PTHR44103">
    <property type="entry name" value="PROPROTEIN CONVERTASE P"/>
    <property type="match status" value="1"/>
</dbReference>
<proteinExistence type="predicted"/>
<evidence type="ECO:0000259" key="2">
    <source>
        <dbReference type="Pfam" id="PF18962"/>
    </source>
</evidence>
<evidence type="ECO:0000313" key="4">
    <source>
        <dbReference type="Proteomes" id="UP000238442"/>
    </source>
</evidence>
<dbReference type="Gene3D" id="2.130.10.130">
    <property type="entry name" value="Integrin alpha, N-terminal"/>
    <property type="match status" value="1"/>
</dbReference>
<dbReference type="RefSeq" id="WP_105214350.1">
    <property type="nucleotide sequence ID" value="NZ_CP027062.1"/>
</dbReference>
<dbReference type="InterPro" id="IPR013517">
    <property type="entry name" value="FG-GAP"/>
</dbReference>
<name>A0A2S0HTC1_9FLAO</name>
<gene>
    <name evidence="3" type="ORF">C5O00_01665</name>
</gene>
<evidence type="ECO:0000256" key="1">
    <source>
        <dbReference type="ARBA" id="ARBA00022729"/>
    </source>
</evidence>
<dbReference type="PANTHER" id="PTHR44103:SF1">
    <property type="entry name" value="PROPROTEIN CONVERTASE P"/>
    <property type="match status" value="1"/>
</dbReference>
<keyword evidence="4" id="KW-1185">Reference proteome</keyword>
<dbReference type="SUPFAM" id="SSF69318">
    <property type="entry name" value="Integrin alpha N-terminal domain"/>
    <property type="match status" value="1"/>
</dbReference>
<dbReference type="EMBL" id="CP027062">
    <property type="protein sequence ID" value="AVI49941.1"/>
    <property type="molecule type" value="Genomic_DNA"/>
</dbReference>
<evidence type="ECO:0000313" key="3">
    <source>
        <dbReference type="EMBL" id="AVI49941.1"/>
    </source>
</evidence>
<dbReference type="Proteomes" id="UP000238442">
    <property type="component" value="Chromosome"/>
</dbReference>
<dbReference type="Pfam" id="PF13517">
    <property type="entry name" value="FG-GAP_3"/>
    <property type="match status" value="3"/>
</dbReference>
<dbReference type="KEGG" id="aue:C5O00_01665"/>
<dbReference type="NCBIfam" id="TIGR04183">
    <property type="entry name" value="Por_Secre_tail"/>
    <property type="match status" value="1"/>
</dbReference>